<dbReference type="OrthoDB" id="9100780at2"/>
<dbReference type="Proteomes" id="UP000054624">
    <property type="component" value="Unassembled WGS sequence"/>
</dbReference>
<dbReference type="InterPro" id="IPR008258">
    <property type="entry name" value="Transglycosylase_SLT_dom_1"/>
</dbReference>
<dbReference type="Gene3D" id="1.10.530.10">
    <property type="match status" value="1"/>
</dbReference>
<keyword evidence="4" id="KW-1185">Reference proteome</keyword>
<feature type="region of interest" description="Disordered" evidence="1">
    <location>
        <begin position="152"/>
        <end position="175"/>
    </location>
</feature>
<dbReference type="InterPro" id="IPR023346">
    <property type="entry name" value="Lysozyme-like_dom_sf"/>
</dbReference>
<dbReference type="Pfam" id="PF01464">
    <property type="entry name" value="SLT"/>
    <property type="match status" value="1"/>
</dbReference>
<evidence type="ECO:0000259" key="2">
    <source>
        <dbReference type="Pfam" id="PF01464"/>
    </source>
</evidence>
<dbReference type="AlphaFoldDB" id="A0A157ZMD7"/>
<dbReference type="CDD" id="cd00254">
    <property type="entry name" value="LT-like"/>
    <property type="match status" value="1"/>
</dbReference>
<dbReference type="EMBL" id="FCOI02000002">
    <property type="protein sequence ID" value="SAK46629.1"/>
    <property type="molecule type" value="Genomic_DNA"/>
</dbReference>
<dbReference type="RefSeq" id="WP_074171285.1">
    <property type="nucleotide sequence ID" value="NZ_FCOI02000002.1"/>
</dbReference>
<organism evidence="3 4">
    <name type="scientific">Caballeronia temeraria</name>
    <dbReference type="NCBI Taxonomy" id="1777137"/>
    <lineage>
        <taxon>Bacteria</taxon>
        <taxon>Pseudomonadati</taxon>
        <taxon>Pseudomonadota</taxon>
        <taxon>Betaproteobacteria</taxon>
        <taxon>Burkholderiales</taxon>
        <taxon>Burkholderiaceae</taxon>
        <taxon>Caballeronia</taxon>
    </lineage>
</organism>
<dbReference type="STRING" id="1777137.AWB76_00946"/>
<feature type="region of interest" description="Disordered" evidence="1">
    <location>
        <begin position="44"/>
        <end position="91"/>
    </location>
</feature>
<feature type="compositionally biased region" description="Low complexity" evidence="1">
    <location>
        <begin position="154"/>
        <end position="164"/>
    </location>
</feature>
<dbReference type="SUPFAM" id="SSF53955">
    <property type="entry name" value="Lysozyme-like"/>
    <property type="match status" value="1"/>
</dbReference>
<gene>
    <name evidence="3" type="ORF">AWB76_00946</name>
</gene>
<sequence>MSMTPDISQLSDAQLQSLYSQANDSSDGTAPAVLSPVQAIQQIESSGASDKAAVSNPASSAAGSMQVLSGTRRDPGYGVKPSDGSREDDARVGRDYYSALQKKYGDDQTAALAYSWGPGNVDKWVKNGGDLSKIPDEQLKYVNKFQSLTGLGNDTATDDTATSDKAPGTVGTTTNPILMGARDAIESKVQPIVGWIHKAAEAHPFISKLIDMVPEPDFGDGPRTGTAAQNSAQGLKDLASTKATAEAAYNKADHNWVDSTGRIASDLTGSVALTPMTGGGLGSTVVQTAAQGFLSDPDHPFEGAGWGTAGGVAGHVAGTVLKPLVKAYARTGSKLAGVDATAADAGKATGAAFSPAEQGMASKVADDINANGANASDVANDLAANADSNVPGYKRTAAEATNNPTVQAAQQGLDKSENNAGLAARAQANAEANTTHLQGQATTDAQLQAMRDAFEHGQERLAAQGNAEVGPVTAAQSESVFDTPAMQKNLGRANTMALNDGESAIQRAFDAPNDDLVAGWHGLSGNAEKTAALERERNLVTSPMYENVLGAAKPLPVQGQLADLLDRPVMQRALKEVETYKLNAGDKTPVINNGAIAPQDLNIAKMHLDSYIQRMNNPMDAASADKWQQGAFLDVRKQINNLLENKVKGFADVNKEFARRSEQIAESHFLTDPNMVNALGKLNVGKLDALVKAIQAGKANNNPMDAAKSISHGKLAQLEKLRDDAVVSLSRKSAEGLRGDSYNYLRQAAEKDPEAAAQMRQHLEDNSLSYKMFYADNEAGTQKIAHQENFNNLVKKFDTRPDGNVAWNDLKNIHANSNDFSADHMTRMSDVRENLRRYATRTEQVTGSNTASNFAKREGFDKLVNAERGKGIGNYLMTEEGQRMARVGIDAAAGLAGIHFGGLPGILAGYVSDKAVSKLAPVIGKSLGGETQEILAQKTAANRQAIEQLLLDPKRLSHALTAMEKAGADKKVINDNLISKMKSTKATTGLLGAIIASQLTHTDEDKRK</sequence>
<evidence type="ECO:0000313" key="3">
    <source>
        <dbReference type="EMBL" id="SAK46629.1"/>
    </source>
</evidence>
<reference evidence="4" key="1">
    <citation type="submission" date="2016-01" db="EMBL/GenBank/DDBJ databases">
        <authorList>
            <person name="Peeters Charlotte."/>
        </authorList>
    </citation>
    <scope>NUCLEOTIDE SEQUENCE [LARGE SCALE GENOMIC DNA]</scope>
</reference>
<name>A0A157ZMD7_9BURK</name>
<evidence type="ECO:0000256" key="1">
    <source>
        <dbReference type="SAM" id="MobiDB-lite"/>
    </source>
</evidence>
<protein>
    <recommendedName>
        <fullName evidence="2">Transglycosylase SLT domain-containing protein</fullName>
    </recommendedName>
</protein>
<proteinExistence type="predicted"/>
<evidence type="ECO:0000313" key="4">
    <source>
        <dbReference type="Proteomes" id="UP000054624"/>
    </source>
</evidence>
<feature type="domain" description="Transglycosylase SLT" evidence="2">
    <location>
        <begin position="37"/>
        <end position="133"/>
    </location>
</feature>
<feature type="compositionally biased region" description="Polar residues" evidence="1">
    <location>
        <begin position="56"/>
        <end position="69"/>
    </location>
</feature>
<accession>A0A157ZMD7</accession>